<proteinExistence type="inferred from homology"/>
<dbReference type="FunFam" id="1.20.1250.20:FF:000085">
    <property type="entry name" value="MFS peptide transporter Ptr2"/>
    <property type="match status" value="1"/>
</dbReference>
<feature type="transmembrane region" description="Helical" evidence="7">
    <location>
        <begin position="258"/>
        <end position="276"/>
    </location>
</feature>
<feature type="transmembrane region" description="Helical" evidence="7">
    <location>
        <begin position="377"/>
        <end position="394"/>
    </location>
</feature>
<evidence type="ECO:0000256" key="7">
    <source>
        <dbReference type="SAM" id="Phobius"/>
    </source>
</evidence>
<organism evidence="8 9">
    <name type="scientific">Wallemia hederae</name>
    <dbReference type="NCBI Taxonomy" id="1540922"/>
    <lineage>
        <taxon>Eukaryota</taxon>
        <taxon>Fungi</taxon>
        <taxon>Dikarya</taxon>
        <taxon>Basidiomycota</taxon>
        <taxon>Wallemiomycotina</taxon>
        <taxon>Wallemiomycetes</taxon>
        <taxon>Wallemiales</taxon>
        <taxon>Wallemiaceae</taxon>
        <taxon>Wallemia</taxon>
    </lineage>
</organism>
<name>A0A4T0FNH8_9BASI</name>
<dbReference type="Pfam" id="PF00854">
    <property type="entry name" value="PTR2"/>
    <property type="match status" value="1"/>
</dbReference>
<keyword evidence="3" id="KW-0813">Transport</keyword>
<feature type="transmembrane region" description="Helical" evidence="7">
    <location>
        <begin position="495"/>
        <end position="521"/>
    </location>
</feature>
<dbReference type="OrthoDB" id="8904098at2759"/>
<dbReference type="SUPFAM" id="SSF103473">
    <property type="entry name" value="MFS general substrate transporter"/>
    <property type="match status" value="1"/>
</dbReference>
<evidence type="ECO:0000256" key="6">
    <source>
        <dbReference type="ARBA" id="ARBA00023136"/>
    </source>
</evidence>
<feature type="transmembrane region" description="Helical" evidence="7">
    <location>
        <begin position="181"/>
        <end position="200"/>
    </location>
</feature>
<accession>A0A4T0FNH8</accession>
<keyword evidence="6 7" id="KW-0472">Membrane</keyword>
<feature type="transmembrane region" description="Helical" evidence="7">
    <location>
        <begin position="421"/>
        <end position="441"/>
    </location>
</feature>
<dbReference type="InterPro" id="IPR036259">
    <property type="entry name" value="MFS_trans_sf"/>
</dbReference>
<reference evidence="8 9" key="1">
    <citation type="submission" date="2019-03" db="EMBL/GenBank/DDBJ databases">
        <title>Sequencing 23 genomes of Wallemia ichthyophaga.</title>
        <authorList>
            <person name="Gostincar C."/>
        </authorList>
    </citation>
    <scope>NUCLEOTIDE SEQUENCE [LARGE SCALE GENOMIC DNA]</scope>
    <source>
        <strain evidence="8 9">EXF-5753</strain>
    </source>
</reference>
<feature type="transmembrane region" description="Helical" evidence="7">
    <location>
        <begin position="453"/>
        <end position="475"/>
    </location>
</feature>
<evidence type="ECO:0000256" key="4">
    <source>
        <dbReference type="ARBA" id="ARBA00022692"/>
    </source>
</evidence>
<evidence type="ECO:0000256" key="5">
    <source>
        <dbReference type="ARBA" id="ARBA00022989"/>
    </source>
</evidence>
<dbReference type="PANTHER" id="PTHR11654">
    <property type="entry name" value="OLIGOPEPTIDE TRANSPORTER-RELATED"/>
    <property type="match status" value="1"/>
</dbReference>
<dbReference type="Proteomes" id="UP000310189">
    <property type="component" value="Unassembled WGS sequence"/>
</dbReference>
<feature type="transmembrane region" description="Helical" evidence="7">
    <location>
        <begin position="562"/>
        <end position="583"/>
    </location>
</feature>
<dbReference type="GO" id="GO:0005886">
    <property type="term" value="C:plasma membrane"/>
    <property type="evidence" value="ECO:0007669"/>
    <property type="project" value="UniProtKB-ARBA"/>
</dbReference>
<sequence>MNAITGEVVSVGATIAHDKNTAAAAGHLAPLHDSGMPTVAPYEEKEDRIDEKEKGLIYGDDHAYVQDVDVDGTFPTEEEQRTLPRTSEAISKQIFMIVLVEFAERFAYYGASNTFTNLIQNPLPEGSTTGAVVNDSQTPGALDLGQQASTGLTNMFSFLCYLTPLLMGWVSDTKLGKFKTIALSSGIYLIGLIILTLTSIPPAITGNSDATLGGLIASMIIIGFGTGGIKSNISIWLAEQIKTDTMYVRINKHGNKEIVDPNITVQSIMSWFYFTVNVGSLASLATTTSERKVGFWLSYALPTIVFCFIPVLLCFMYSRLKHVPPRGSVVTEAFKVMKAAWTKGKWQWESAKPAAYEQKVGVKPTWDGAFVDEVQRGVKASMVFVFFPFYWLAYNQNVNNLVSMAGSLRSDGTPNDLIQNINPISLIIFIPILDLGVYPALRKMGIPVRPMFRIALGFFTAALAMVYCAVLQHFIYTDLSPCGDHATECGEPADMNVWIVAPAYALIGLSECFASITGLEVAYQKSPASMKSLVMAVFLLQTAFGNAINLALLPVTEDPHLVWLYTSFACVAFVGGIAFYATFWKWDKVEEADNAIGRGGRLEKEEVMKA</sequence>
<dbReference type="EMBL" id="SPNW01000039">
    <property type="protein sequence ID" value="TIA88346.1"/>
    <property type="molecule type" value="Genomic_DNA"/>
</dbReference>
<comment type="caution">
    <text evidence="8">The sequence shown here is derived from an EMBL/GenBank/DDBJ whole genome shotgun (WGS) entry which is preliminary data.</text>
</comment>
<evidence type="ECO:0000256" key="3">
    <source>
        <dbReference type="ARBA" id="ARBA00022448"/>
    </source>
</evidence>
<keyword evidence="4 7" id="KW-0812">Transmembrane</keyword>
<feature type="transmembrane region" description="Helical" evidence="7">
    <location>
        <begin position="296"/>
        <end position="317"/>
    </location>
</feature>
<feature type="transmembrane region" description="Helical" evidence="7">
    <location>
        <begin position="212"/>
        <end position="237"/>
    </location>
</feature>
<evidence type="ECO:0008006" key="10">
    <source>
        <dbReference type="Google" id="ProtNLM"/>
    </source>
</evidence>
<evidence type="ECO:0000256" key="2">
    <source>
        <dbReference type="ARBA" id="ARBA00005982"/>
    </source>
</evidence>
<keyword evidence="5 7" id="KW-1133">Transmembrane helix</keyword>
<comment type="similarity">
    <text evidence="2">Belongs to the major facilitator superfamily. Proton-dependent oligopeptide transporter (POT/PTR) (TC 2.A.17) family.</text>
</comment>
<dbReference type="GO" id="GO:0071916">
    <property type="term" value="F:dipeptide transmembrane transporter activity"/>
    <property type="evidence" value="ECO:0007669"/>
    <property type="project" value="UniProtKB-ARBA"/>
</dbReference>
<dbReference type="Gene3D" id="1.20.1250.20">
    <property type="entry name" value="MFS general substrate transporter like domains"/>
    <property type="match status" value="1"/>
</dbReference>
<dbReference type="InterPro" id="IPR000109">
    <property type="entry name" value="POT_fam"/>
</dbReference>
<keyword evidence="9" id="KW-1185">Reference proteome</keyword>
<dbReference type="AlphaFoldDB" id="A0A4T0FNH8"/>
<protein>
    <recommendedName>
        <fullName evidence="10">Major facilitator superfamily (MFS) profile domain-containing protein</fullName>
    </recommendedName>
</protein>
<evidence type="ECO:0000256" key="1">
    <source>
        <dbReference type="ARBA" id="ARBA00004141"/>
    </source>
</evidence>
<feature type="transmembrane region" description="Helical" evidence="7">
    <location>
        <begin position="533"/>
        <end position="556"/>
    </location>
</feature>
<evidence type="ECO:0000313" key="9">
    <source>
        <dbReference type="Proteomes" id="UP000310189"/>
    </source>
</evidence>
<gene>
    <name evidence="8" type="ORF">E3P99_02618</name>
</gene>
<feature type="transmembrane region" description="Helical" evidence="7">
    <location>
        <begin position="151"/>
        <end position="169"/>
    </location>
</feature>
<evidence type="ECO:0000313" key="8">
    <source>
        <dbReference type="EMBL" id="TIA88346.1"/>
    </source>
</evidence>
<comment type="subcellular location">
    <subcellularLocation>
        <location evidence="1">Membrane</location>
        <topology evidence="1">Multi-pass membrane protein</topology>
    </subcellularLocation>
</comment>